<dbReference type="GO" id="GO:0004074">
    <property type="term" value="F:biliverdin reductase [NAD(P)H] activity"/>
    <property type="evidence" value="ECO:0007669"/>
    <property type="project" value="TreeGrafter"/>
</dbReference>
<name>A0AA40CHI9_9PEZI</name>
<dbReference type="GO" id="GO:0042602">
    <property type="term" value="F:riboflavin reductase (NADPH) activity"/>
    <property type="evidence" value="ECO:0007669"/>
    <property type="project" value="TreeGrafter"/>
</dbReference>
<dbReference type="Gene3D" id="3.40.50.720">
    <property type="entry name" value="NAD(P)-binding Rossmann-like Domain"/>
    <property type="match status" value="1"/>
</dbReference>
<evidence type="ECO:0000256" key="1">
    <source>
        <dbReference type="ARBA" id="ARBA00038376"/>
    </source>
</evidence>
<protein>
    <recommendedName>
        <fullName evidence="2">NAD(P)-binding domain-containing protein</fullName>
    </recommendedName>
</protein>
<feature type="domain" description="NAD(P)-binding" evidence="2">
    <location>
        <begin position="15"/>
        <end position="229"/>
    </location>
</feature>
<dbReference type="SUPFAM" id="SSF51735">
    <property type="entry name" value="NAD(P)-binding Rossmann-fold domains"/>
    <property type="match status" value="1"/>
</dbReference>
<dbReference type="AlphaFoldDB" id="A0AA40CHI9"/>
<dbReference type="Pfam" id="PF13460">
    <property type="entry name" value="NAD_binding_10"/>
    <property type="match status" value="1"/>
</dbReference>
<keyword evidence="4" id="KW-1185">Reference proteome</keyword>
<dbReference type="InterPro" id="IPR051606">
    <property type="entry name" value="Polyketide_Oxido-like"/>
</dbReference>
<evidence type="ECO:0000313" key="3">
    <source>
        <dbReference type="EMBL" id="KAK0638510.1"/>
    </source>
</evidence>
<reference evidence="3" key="1">
    <citation type="submission" date="2023-06" db="EMBL/GenBank/DDBJ databases">
        <title>Genome-scale phylogeny and comparative genomics of the fungal order Sordariales.</title>
        <authorList>
            <consortium name="Lawrence Berkeley National Laboratory"/>
            <person name="Hensen N."/>
            <person name="Bonometti L."/>
            <person name="Westerberg I."/>
            <person name="Brannstrom I.O."/>
            <person name="Guillou S."/>
            <person name="Cros-Aarteil S."/>
            <person name="Calhoun S."/>
            <person name="Haridas S."/>
            <person name="Kuo A."/>
            <person name="Mondo S."/>
            <person name="Pangilinan J."/>
            <person name="Riley R."/>
            <person name="Labutti K."/>
            <person name="Andreopoulos B."/>
            <person name="Lipzen A."/>
            <person name="Chen C."/>
            <person name="Yanf M."/>
            <person name="Daum C."/>
            <person name="Ng V."/>
            <person name="Clum A."/>
            <person name="Steindorff A."/>
            <person name="Ohm R."/>
            <person name="Martin F."/>
            <person name="Silar P."/>
            <person name="Natvig D."/>
            <person name="Lalanne C."/>
            <person name="Gautier V."/>
            <person name="Ament-Velasquez S.L."/>
            <person name="Kruys A."/>
            <person name="Hutchinson M.I."/>
            <person name="Powell A.J."/>
            <person name="Barry K."/>
            <person name="Miller A.N."/>
            <person name="Grigoriev I.V."/>
            <person name="Debuchy R."/>
            <person name="Gladieux P."/>
            <person name="Thoren M.H."/>
            <person name="Johannesson H."/>
        </authorList>
    </citation>
    <scope>NUCLEOTIDE SEQUENCE</scope>
    <source>
        <strain evidence="3">SMH2532-1</strain>
    </source>
</reference>
<organism evidence="3 4">
    <name type="scientific">Cercophora newfieldiana</name>
    <dbReference type="NCBI Taxonomy" id="92897"/>
    <lineage>
        <taxon>Eukaryota</taxon>
        <taxon>Fungi</taxon>
        <taxon>Dikarya</taxon>
        <taxon>Ascomycota</taxon>
        <taxon>Pezizomycotina</taxon>
        <taxon>Sordariomycetes</taxon>
        <taxon>Sordariomycetidae</taxon>
        <taxon>Sordariales</taxon>
        <taxon>Lasiosphaeriaceae</taxon>
        <taxon>Cercophora</taxon>
    </lineage>
</organism>
<dbReference type="EMBL" id="JAULSV010000007">
    <property type="protein sequence ID" value="KAK0638510.1"/>
    <property type="molecule type" value="Genomic_DNA"/>
</dbReference>
<dbReference type="PANTHER" id="PTHR43355:SF2">
    <property type="entry name" value="FLAVIN REDUCTASE (NADPH)"/>
    <property type="match status" value="1"/>
</dbReference>
<dbReference type="InterPro" id="IPR016040">
    <property type="entry name" value="NAD(P)-bd_dom"/>
</dbReference>
<sequence length="229" mass="24743">MAIAHTQPKTILFLGATGGCALSALRQALQAKQTCLALVRTPSKLNALLTPEEQSQVHIHQGNAHDLSAIRRVLVNPSRPNALVDYIVSSIGNPVSWEGMRNLDAEVCRKGLTILLQAIAELRDESLTGNPHIIALSSTGLSSFHRDIPLAMVPLYKAILAVPHRDKKAMEDALIRSTETWTIVRASALTDGIGGKTTVRAGMEDPVEGKVESKAVGYTISREDVGRWI</sequence>
<dbReference type="InterPro" id="IPR036291">
    <property type="entry name" value="NAD(P)-bd_dom_sf"/>
</dbReference>
<proteinExistence type="inferred from homology"/>
<dbReference type="Proteomes" id="UP001174936">
    <property type="component" value="Unassembled WGS sequence"/>
</dbReference>
<comment type="caution">
    <text evidence="3">The sequence shown here is derived from an EMBL/GenBank/DDBJ whole genome shotgun (WGS) entry which is preliminary data.</text>
</comment>
<evidence type="ECO:0000259" key="2">
    <source>
        <dbReference type="Pfam" id="PF13460"/>
    </source>
</evidence>
<accession>A0AA40CHI9</accession>
<comment type="similarity">
    <text evidence="1">Belongs to the avfA family.</text>
</comment>
<dbReference type="PANTHER" id="PTHR43355">
    <property type="entry name" value="FLAVIN REDUCTASE (NADPH)"/>
    <property type="match status" value="1"/>
</dbReference>
<evidence type="ECO:0000313" key="4">
    <source>
        <dbReference type="Proteomes" id="UP001174936"/>
    </source>
</evidence>
<gene>
    <name evidence="3" type="ORF">B0T16DRAFT_462283</name>
</gene>